<evidence type="ECO:0000313" key="3">
    <source>
        <dbReference type="EMBL" id="MET1478980.1"/>
    </source>
</evidence>
<sequence>MSESSSSGLLDAIWKEVLGDAAATFNWLKDFLLGEFVPDRPFSVIVAEMLANFVPGVIIVTSARDAVAIIVRLSTHPERRKEVSEWILLCACLIALALPLVMAAAGAVAAGVGAVVTGIMGDELAAALRAVMLMLIEKSGKLAEMIRFLNKFIKGNILEFLKGVKFANYEKSLLEILQQTTGKLIGIVQEVRGKLLEARVFHVKIADHFESVQNLVQKLSTWEQRFYAVQQEGIQQIPRAVAELQQRLDRLLAQEAPKDSHVVSAGVTATKPQAVAPPKQEIHDTPGATLRDPAAHGADGTNGSARTGSAPARKEKPDVPPPPTGQPNVKIEEVHTPGEQYAVVNGVKIKPLLYDKLYHGADRATLGVDTQLSAKEVAAKIYTEGLPGRGNNIDLVEHAGGAHDRAFRGTTVMMMTPDGQAGAILWADEGGFVIELKNVKGYDVNAVLEGRVRKPDGSFGGNAVHGEVEIAVPGRVKPEQVEAVYEVVMSRSGRLMARKLPR</sequence>
<dbReference type="Proteomes" id="UP001548587">
    <property type="component" value="Unassembled WGS sequence"/>
</dbReference>
<name>A0ABV2CIS8_9BURK</name>
<organism evidence="3 4">
    <name type="scientific">Burkholderia sola</name>
    <dbReference type="NCBI Taxonomy" id="2843302"/>
    <lineage>
        <taxon>Bacteria</taxon>
        <taxon>Pseudomonadati</taxon>
        <taxon>Pseudomonadota</taxon>
        <taxon>Betaproteobacteria</taxon>
        <taxon>Burkholderiales</taxon>
        <taxon>Burkholderiaceae</taxon>
        <taxon>Burkholderia</taxon>
        <taxon>Burkholderia cepacia complex</taxon>
    </lineage>
</organism>
<protein>
    <submittedName>
        <fullName evidence="3">Uncharacterized protein</fullName>
    </submittedName>
</protein>
<dbReference type="InterPro" id="IPR049802">
    <property type="entry name" value="RhsC-like_FIX"/>
</dbReference>
<keyword evidence="4" id="KW-1185">Reference proteome</keyword>
<reference evidence="3 4" key="1">
    <citation type="submission" date="2024-06" db="EMBL/GenBank/DDBJ databases">
        <title>Burkholderia sola in Mexico.</title>
        <authorList>
            <person name="Estrada P."/>
        </authorList>
    </citation>
    <scope>NUCLEOTIDE SEQUENCE [LARGE SCALE GENOMIC DNA]</scope>
    <source>
        <strain evidence="3 4">CpTa8-5</strain>
    </source>
</reference>
<feature type="transmembrane region" description="Helical" evidence="2">
    <location>
        <begin position="86"/>
        <end position="108"/>
    </location>
</feature>
<keyword evidence="2" id="KW-0812">Transmembrane</keyword>
<keyword evidence="2" id="KW-0472">Membrane</keyword>
<dbReference type="EMBL" id="JBEWCH010000041">
    <property type="protein sequence ID" value="MET1478980.1"/>
    <property type="molecule type" value="Genomic_DNA"/>
</dbReference>
<dbReference type="CDD" id="cd20746">
    <property type="entry name" value="FIX_Ntox15_NUC_DUF4112_RhsA-like"/>
    <property type="match status" value="1"/>
</dbReference>
<evidence type="ECO:0000313" key="4">
    <source>
        <dbReference type="Proteomes" id="UP001548587"/>
    </source>
</evidence>
<evidence type="ECO:0000256" key="2">
    <source>
        <dbReference type="SAM" id="Phobius"/>
    </source>
</evidence>
<keyword evidence="2" id="KW-1133">Transmembrane helix</keyword>
<proteinExistence type="predicted"/>
<accession>A0ABV2CIS8</accession>
<gene>
    <name evidence="3" type="ORF">ABXL37_32480</name>
</gene>
<dbReference type="Gene3D" id="3.90.210.10">
    <property type="entry name" value="Heat-Labile Enterotoxin, subunit A"/>
    <property type="match status" value="1"/>
</dbReference>
<dbReference type="RefSeq" id="WP_124680948.1">
    <property type="nucleotide sequence ID" value="NZ_JBEWCG010000024.1"/>
</dbReference>
<evidence type="ECO:0000256" key="1">
    <source>
        <dbReference type="SAM" id="MobiDB-lite"/>
    </source>
</evidence>
<feature type="region of interest" description="Disordered" evidence="1">
    <location>
        <begin position="259"/>
        <end position="331"/>
    </location>
</feature>
<comment type="caution">
    <text evidence="3">The sequence shown here is derived from an EMBL/GenBank/DDBJ whole genome shotgun (WGS) entry which is preliminary data.</text>
</comment>